<name>A0A182J3P3_ANOAO</name>
<organism evidence="1">
    <name type="scientific">Anopheles atroparvus</name>
    <name type="common">European mosquito</name>
    <dbReference type="NCBI Taxonomy" id="41427"/>
    <lineage>
        <taxon>Eukaryota</taxon>
        <taxon>Metazoa</taxon>
        <taxon>Ecdysozoa</taxon>
        <taxon>Arthropoda</taxon>
        <taxon>Hexapoda</taxon>
        <taxon>Insecta</taxon>
        <taxon>Pterygota</taxon>
        <taxon>Neoptera</taxon>
        <taxon>Endopterygota</taxon>
        <taxon>Diptera</taxon>
        <taxon>Nematocera</taxon>
        <taxon>Culicoidea</taxon>
        <taxon>Culicidae</taxon>
        <taxon>Anophelinae</taxon>
        <taxon>Anopheles</taxon>
    </lineage>
</organism>
<dbReference type="AlphaFoldDB" id="A0A182J3P3"/>
<evidence type="ECO:0000313" key="1">
    <source>
        <dbReference type="EnsemblMetazoa" id="AATE010745-PA.1"/>
    </source>
</evidence>
<reference evidence="1" key="1">
    <citation type="submission" date="2022-08" db="UniProtKB">
        <authorList>
            <consortium name="EnsemblMetazoa"/>
        </authorList>
    </citation>
    <scope>IDENTIFICATION</scope>
    <source>
        <strain evidence="1">EBRO</strain>
    </source>
</reference>
<dbReference type="EnsemblMetazoa" id="AATE010745-RA">
    <property type="protein sequence ID" value="AATE010745-PA.1"/>
    <property type="gene ID" value="AATE010745"/>
</dbReference>
<dbReference type="VEuPathDB" id="VectorBase:AATE010745"/>
<sequence>MPLLVLVWVDEAELALEELALLAVLLLLLLLWSLVAVADTTLVALGECRALLVNWFNFCCCCTTPRTIPTFWFCCCVCWCSGLPAPATFSDVSGDDLELVMEGKTKSTCSAGAHETSWCQAVAATVRFL</sequence>
<accession>A0A182J3P3</accession>
<proteinExistence type="predicted"/>
<protein>
    <submittedName>
        <fullName evidence="1">Uncharacterized protein</fullName>
    </submittedName>
</protein>